<dbReference type="Proteomes" id="UP000215002">
    <property type="component" value="Chromosome"/>
</dbReference>
<name>A0A223NV13_9SPHI</name>
<evidence type="ECO:0000313" key="1">
    <source>
        <dbReference type="EMBL" id="ASU33600.1"/>
    </source>
</evidence>
<accession>A0A223NV13</accession>
<sequence>MNKKIMAIMINNLPLYKLSLNYYDQLFSNLPVFVVKVIL</sequence>
<reference evidence="1 2" key="1">
    <citation type="submission" date="2017-08" db="EMBL/GenBank/DDBJ databases">
        <title>Complete genome sequence of Mucilaginibacter sp. strain BJC16-A31.</title>
        <authorList>
            <consortium name="Henan University of Science and Technology"/>
            <person name="You X."/>
        </authorList>
    </citation>
    <scope>NUCLEOTIDE SEQUENCE [LARGE SCALE GENOMIC DNA]</scope>
    <source>
        <strain evidence="1 2">BJC16-A31</strain>
    </source>
</reference>
<protein>
    <submittedName>
        <fullName evidence="1">Uncharacterized protein</fullName>
    </submittedName>
</protein>
<dbReference type="KEGG" id="muc:MuYL_1704"/>
<proteinExistence type="predicted"/>
<dbReference type="EMBL" id="CP022743">
    <property type="protein sequence ID" value="ASU33600.1"/>
    <property type="molecule type" value="Genomic_DNA"/>
</dbReference>
<dbReference type="AlphaFoldDB" id="A0A223NV13"/>
<keyword evidence="2" id="KW-1185">Reference proteome</keyword>
<gene>
    <name evidence="1" type="ORF">MuYL_1704</name>
</gene>
<evidence type="ECO:0000313" key="2">
    <source>
        <dbReference type="Proteomes" id="UP000215002"/>
    </source>
</evidence>
<organism evidence="1 2">
    <name type="scientific">Mucilaginibacter xinganensis</name>
    <dbReference type="NCBI Taxonomy" id="1234841"/>
    <lineage>
        <taxon>Bacteria</taxon>
        <taxon>Pseudomonadati</taxon>
        <taxon>Bacteroidota</taxon>
        <taxon>Sphingobacteriia</taxon>
        <taxon>Sphingobacteriales</taxon>
        <taxon>Sphingobacteriaceae</taxon>
        <taxon>Mucilaginibacter</taxon>
    </lineage>
</organism>